<feature type="transmembrane region" description="Helical" evidence="2">
    <location>
        <begin position="194"/>
        <end position="215"/>
    </location>
</feature>
<dbReference type="GeneID" id="68614579"/>
<feature type="domain" description="CAAX prenyl protease 2/Lysostaphin resistance protein A-like" evidence="3">
    <location>
        <begin position="164"/>
        <end position="254"/>
    </location>
</feature>
<evidence type="ECO:0000313" key="4">
    <source>
        <dbReference type="EMBL" id="GAA5055665.1"/>
    </source>
</evidence>
<dbReference type="GO" id="GO:0004175">
    <property type="term" value="F:endopeptidase activity"/>
    <property type="evidence" value="ECO:0007669"/>
    <property type="project" value="UniProtKB-ARBA"/>
</dbReference>
<reference evidence="4 5" key="1">
    <citation type="journal article" date="2019" name="Int. J. Syst. Evol. Microbiol.">
        <title>The Global Catalogue of Microorganisms (GCM) 10K type strain sequencing project: providing services to taxonomists for standard genome sequencing and annotation.</title>
        <authorList>
            <consortium name="The Broad Institute Genomics Platform"/>
            <consortium name="The Broad Institute Genome Sequencing Center for Infectious Disease"/>
            <person name="Wu L."/>
            <person name="Ma J."/>
        </authorList>
    </citation>
    <scope>NUCLEOTIDE SEQUENCE [LARGE SCALE GENOMIC DNA]</scope>
    <source>
        <strain evidence="4 5">JCM 17504</strain>
    </source>
</reference>
<dbReference type="EMBL" id="BAABKX010000015">
    <property type="protein sequence ID" value="GAA5055665.1"/>
    <property type="molecule type" value="Genomic_DNA"/>
</dbReference>
<dbReference type="GO" id="GO:0080120">
    <property type="term" value="P:CAAX-box protein maturation"/>
    <property type="evidence" value="ECO:0007669"/>
    <property type="project" value="UniProtKB-ARBA"/>
</dbReference>
<dbReference type="Pfam" id="PF02517">
    <property type="entry name" value="Rce1-like"/>
    <property type="match status" value="1"/>
</dbReference>
<dbReference type="InterPro" id="IPR003675">
    <property type="entry name" value="Rce1/LyrA-like_dom"/>
</dbReference>
<keyword evidence="5" id="KW-1185">Reference proteome</keyword>
<gene>
    <name evidence="4" type="ORF">GCM10025751_35570</name>
</gene>
<feature type="region of interest" description="Disordered" evidence="1">
    <location>
        <begin position="35"/>
        <end position="72"/>
    </location>
</feature>
<dbReference type="AlphaFoldDB" id="A0AAV3UKU9"/>
<proteinExistence type="predicted"/>
<evidence type="ECO:0000256" key="2">
    <source>
        <dbReference type="SAM" id="Phobius"/>
    </source>
</evidence>
<name>A0AAV3UKU9_9EURY</name>
<keyword evidence="2" id="KW-0812">Transmembrane</keyword>
<keyword evidence="2" id="KW-1133">Transmembrane helix</keyword>
<feature type="compositionally biased region" description="Basic and acidic residues" evidence="1">
    <location>
        <begin position="45"/>
        <end position="56"/>
    </location>
</feature>
<feature type="transmembrane region" description="Helical" evidence="2">
    <location>
        <begin position="160"/>
        <end position="182"/>
    </location>
</feature>
<evidence type="ECO:0000256" key="1">
    <source>
        <dbReference type="SAM" id="MobiDB-lite"/>
    </source>
</evidence>
<feature type="transmembrane region" description="Helical" evidence="2">
    <location>
        <begin position="80"/>
        <end position="104"/>
    </location>
</feature>
<protein>
    <recommendedName>
        <fullName evidence="3">CAAX prenyl protease 2/Lysostaphin resistance protein A-like domain-containing protein</fullName>
    </recommendedName>
</protein>
<sequence>MPAPNWNAFAAVTLFVLVILIALARASQTMLAGRDDTELNPDFQSKPEDDPNHNAEIEVEPSVPQPPQSNPKDELTTKMLLVNVALSQGLFGVILVVSAVLAGIPASALGVESTTLFQLGGGIALGIALFAANELGQRAADTLGIDYEDGLREMLTPDSLRGWVVLLGGALPVIAGFEELLFRSALIGVLASGYGLSPWLLAALSSVAFAVGHGAQGPGGILVTGALGGVLAVAFVLSGSLLVVVVAHYLVNALEFVVHAWDED</sequence>
<comment type="caution">
    <text evidence="4">The sequence shown here is derived from an EMBL/GenBank/DDBJ whole genome shotgun (WGS) entry which is preliminary data.</text>
</comment>
<keyword evidence="2" id="KW-0472">Membrane</keyword>
<accession>A0AAV3UKU9</accession>
<organism evidence="4 5">
    <name type="scientific">Haladaptatus pallidirubidus</name>
    <dbReference type="NCBI Taxonomy" id="1008152"/>
    <lineage>
        <taxon>Archaea</taxon>
        <taxon>Methanobacteriati</taxon>
        <taxon>Methanobacteriota</taxon>
        <taxon>Stenosarchaea group</taxon>
        <taxon>Halobacteria</taxon>
        <taxon>Halobacteriales</taxon>
        <taxon>Haladaptataceae</taxon>
        <taxon>Haladaptatus</taxon>
    </lineage>
</organism>
<dbReference type="Proteomes" id="UP001501729">
    <property type="component" value="Unassembled WGS sequence"/>
</dbReference>
<feature type="transmembrane region" description="Helical" evidence="2">
    <location>
        <begin position="221"/>
        <end position="251"/>
    </location>
</feature>
<dbReference type="RefSeq" id="WP_227774361.1">
    <property type="nucleotide sequence ID" value="NZ_BAABKX010000015.1"/>
</dbReference>
<evidence type="ECO:0000259" key="3">
    <source>
        <dbReference type="Pfam" id="PF02517"/>
    </source>
</evidence>
<evidence type="ECO:0000313" key="5">
    <source>
        <dbReference type="Proteomes" id="UP001501729"/>
    </source>
</evidence>